<accession>A0ABD1GYA0</accession>
<organism evidence="1 2">
    <name type="scientific">Salvia divinorum</name>
    <name type="common">Maria pastora</name>
    <name type="synonym">Diviner's sage</name>
    <dbReference type="NCBI Taxonomy" id="28513"/>
    <lineage>
        <taxon>Eukaryota</taxon>
        <taxon>Viridiplantae</taxon>
        <taxon>Streptophyta</taxon>
        <taxon>Embryophyta</taxon>
        <taxon>Tracheophyta</taxon>
        <taxon>Spermatophyta</taxon>
        <taxon>Magnoliopsida</taxon>
        <taxon>eudicotyledons</taxon>
        <taxon>Gunneridae</taxon>
        <taxon>Pentapetalae</taxon>
        <taxon>asterids</taxon>
        <taxon>lamiids</taxon>
        <taxon>Lamiales</taxon>
        <taxon>Lamiaceae</taxon>
        <taxon>Nepetoideae</taxon>
        <taxon>Mentheae</taxon>
        <taxon>Salviinae</taxon>
        <taxon>Salvia</taxon>
        <taxon>Salvia subgen. Calosphace</taxon>
    </lineage>
</organism>
<keyword evidence="2" id="KW-1185">Reference proteome</keyword>
<protein>
    <submittedName>
        <fullName evidence="1">Uncharacterized protein</fullName>
    </submittedName>
</protein>
<sequence>MGREILEALQRVKTRLNHKHDEIMCNKVTFSMSQYKYNIEIFLKLSMNFRIQEIDLLNCYWIRCRYS</sequence>
<evidence type="ECO:0000313" key="2">
    <source>
        <dbReference type="Proteomes" id="UP001567538"/>
    </source>
</evidence>
<comment type="caution">
    <text evidence="1">The sequence shown here is derived from an EMBL/GenBank/DDBJ whole genome shotgun (WGS) entry which is preliminary data.</text>
</comment>
<dbReference type="Proteomes" id="UP001567538">
    <property type="component" value="Unassembled WGS sequence"/>
</dbReference>
<proteinExistence type="predicted"/>
<gene>
    <name evidence="1" type="ORF">AAHA92_16269</name>
</gene>
<dbReference type="AlphaFoldDB" id="A0ABD1GYA0"/>
<evidence type="ECO:0000313" key="1">
    <source>
        <dbReference type="EMBL" id="KAL1547974.1"/>
    </source>
</evidence>
<dbReference type="EMBL" id="JBEAFC010000007">
    <property type="protein sequence ID" value="KAL1547974.1"/>
    <property type="molecule type" value="Genomic_DNA"/>
</dbReference>
<reference evidence="1 2" key="1">
    <citation type="submission" date="2024-06" db="EMBL/GenBank/DDBJ databases">
        <title>A chromosome level genome sequence of Diviner's sage (Salvia divinorum).</title>
        <authorList>
            <person name="Ford S.A."/>
            <person name="Ro D.-K."/>
            <person name="Ness R.W."/>
            <person name="Phillips M.A."/>
        </authorList>
    </citation>
    <scope>NUCLEOTIDE SEQUENCE [LARGE SCALE GENOMIC DNA]</scope>
    <source>
        <strain evidence="1">SAF-2024a</strain>
        <tissue evidence="1">Leaf</tissue>
    </source>
</reference>
<name>A0ABD1GYA0_SALDI</name>